<dbReference type="AlphaFoldDB" id="A0A016RWY4"/>
<gene>
    <name evidence="2" type="primary">Acey_s0357.g3396</name>
    <name evidence="2" type="synonym">ASPR-s0357.g3396</name>
    <name evidence="2" type="ORF">Y032_0357g3396</name>
</gene>
<comment type="caution">
    <text evidence="2">The sequence shown here is derived from an EMBL/GenBank/DDBJ whole genome shotgun (WGS) entry which is preliminary data.</text>
</comment>
<proteinExistence type="predicted"/>
<accession>A0A016RWY4</accession>
<evidence type="ECO:0000313" key="3">
    <source>
        <dbReference type="Proteomes" id="UP000024635"/>
    </source>
</evidence>
<dbReference type="InterPro" id="IPR035109">
    <property type="entry name" value="ASPR"/>
</dbReference>
<keyword evidence="1" id="KW-0732">Signal</keyword>
<keyword evidence="3" id="KW-1185">Reference proteome</keyword>
<evidence type="ECO:0000313" key="2">
    <source>
        <dbReference type="EMBL" id="EYB82572.1"/>
    </source>
</evidence>
<name>A0A016RWY4_9BILA</name>
<dbReference type="EMBL" id="JARK01001693">
    <property type="protein sequence ID" value="EYB82572.1"/>
    <property type="molecule type" value="Genomic_DNA"/>
</dbReference>
<sequence>MAAIIRTLFWAVFVLPWVSNVFSSRVPKCSESKRKMLSYDVRKLIYEEISKRVPKRPKYSCYLEEDAALLIYDPDSIRPDIGQGEKELSYKGRWRSSFIEDVVKRWTLTLKEMRRLQKIGCFYKAPKRRRGTAELACIFRLRVLQVERILARAARSRCVIFEAADGSLPLTPTVCKFVQGLSAATARLQGIQKQVGVGLFLRGRRNGESDKSRTFYPVSRSDI</sequence>
<evidence type="ECO:0000256" key="1">
    <source>
        <dbReference type="SAM" id="SignalP"/>
    </source>
</evidence>
<feature type="signal peptide" evidence="1">
    <location>
        <begin position="1"/>
        <end position="23"/>
    </location>
</feature>
<evidence type="ECO:0008006" key="4">
    <source>
        <dbReference type="Google" id="ProtNLM"/>
    </source>
</evidence>
<organism evidence="2 3">
    <name type="scientific">Ancylostoma ceylanicum</name>
    <dbReference type="NCBI Taxonomy" id="53326"/>
    <lineage>
        <taxon>Eukaryota</taxon>
        <taxon>Metazoa</taxon>
        <taxon>Ecdysozoa</taxon>
        <taxon>Nematoda</taxon>
        <taxon>Chromadorea</taxon>
        <taxon>Rhabditida</taxon>
        <taxon>Rhabditina</taxon>
        <taxon>Rhabditomorpha</taxon>
        <taxon>Strongyloidea</taxon>
        <taxon>Ancylostomatidae</taxon>
        <taxon>Ancylostomatinae</taxon>
        <taxon>Ancylostoma</taxon>
    </lineage>
</organism>
<dbReference type="Proteomes" id="UP000024635">
    <property type="component" value="Unassembled WGS sequence"/>
</dbReference>
<protein>
    <recommendedName>
        <fullName evidence="4">SCP domain-containing protein</fullName>
    </recommendedName>
</protein>
<dbReference type="Pfam" id="PF17641">
    <property type="entry name" value="ASPRs"/>
    <property type="match status" value="1"/>
</dbReference>
<feature type="chain" id="PRO_5001486065" description="SCP domain-containing protein" evidence="1">
    <location>
        <begin position="24"/>
        <end position="223"/>
    </location>
</feature>
<reference evidence="3" key="1">
    <citation type="journal article" date="2015" name="Nat. Genet.">
        <title>The genome and transcriptome of the zoonotic hookworm Ancylostoma ceylanicum identify infection-specific gene families.</title>
        <authorList>
            <person name="Schwarz E.M."/>
            <person name="Hu Y."/>
            <person name="Antoshechkin I."/>
            <person name="Miller M.M."/>
            <person name="Sternberg P.W."/>
            <person name="Aroian R.V."/>
        </authorList>
    </citation>
    <scope>NUCLEOTIDE SEQUENCE</scope>
    <source>
        <strain evidence="3">HY135</strain>
    </source>
</reference>